<dbReference type="Proteomes" id="UP000053105">
    <property type="component" value="Unassembled WGS sequence"/>
</dbReference>
<dbReference type="CDD" id="cd00190">
    <property type="entry name" value="Tryp_SPc"/>
    <property type="match status" value="1"/>
</dbReference>
<accession>A0A0N0BI30</accession>
<dbReference type="InterPro" id="IPR033116">
    <property type="entry name" value="TRYPSIN_SER"/>
</dbReference>
<dbReference type="PRINTS" id="PR00722">
    <property type="entry name" value="CHYMOTRYPSIN"/>
</dbReference>
<keyword evidence="6" id="KW-1185">Reference proteome</keyword>
<keyword evidence="2" id="KW-0378">Hydrolase</keyword>
<dbReference type="InterPro" id="IPR009003">
    <property type="entry name" value="Peptidase_S1_PA"/>
</dbReference>
<reference evidence="5 6" key="1">
    <citation type="submission" date="2015-07" db="EMBL/GenBank/DDBJ databases">
        <title>The genome of Melipona quadrifasciata.</title>
        <authorList>
            <person name="Pan H."/>
            <person name="Kapheim K."/>
        </authorList>
    </citation>
    <scope>NUCLEOTIDE SEQUENCE [LARGE SCALE GENOMIC DNA]</scope>
    <source>
        <strain evidence="5">0111107301</strain>
        <tissue evidence="5">Whole body</tissue>
    </source>
</reference>
<proteinExistence type="predicted"/>
<evidence type="ECO:0000256" key="3">
    <source>
        <dbReference type="SAM" id="MobiDB-lite"/>
    </source>
</evidence>
<dbReference type="InterPro" id="IPR001254">
    <property type="entry name" value="Trypsin_dom"/>
</dbReference>
<evidence type="ECO:0000313" key="5">
    <source>
        <dbReference type="EMBL" id="KOX77111.1"/>
    </source>
</evidence>
<name>A0A0N0BI30_9HYME</name>
<feature type="compositionally biased region" description="Pro residues" evidence="3">
    <location>
        <begin position="235"/>
        <end position="256"/>
    </location>
</feature>
<keyword evidence="1" id="KW-1015">Disulfide bond</keyword>
<dbReference type="Gene3D" id="2.40.10.10">
    <property type="entry name" value="Trypsin-like serine proteases"/>
    <property type="match status" value="1"/>
</dbReference>
<dbReference type="PROSITE" id="PS00135">
    <property type="entry name" value="TRYPSIN_SER"/>
    <property type="match status" value="1"/>
</dbReference>
<dbReference type="PANTHER" id="PTHR24252:SF7">
    <property type="entry name" value="HYALIN"/>
    <property type="match status" value="1"/>
</dbReference>
<keyword evidence="2" id="KW-0645">Protease</keyword>
<dbReference type="InterPro" id="IPR043504">
    <property type="entry name" value="Peptidase_S1_PA_chymotrypsin"/>
</dbReference>
<keyword evidence="2" id="KW-0720">Serine protease</keyword>
<dbReference type="PANTHER" id="PTHR24252">
    <property type="entry name" value="ACROSIN-RELATED"/>
    <property type="match status" value="1"/>
</dbReference>
<dbReference type="Pfam" id="PF00089">
    <property type="entry name" value="Trypsin"/>
    <property type="match status" value="2"/>
</dbReference>
<dbReference type="InterPro" id="IPR001314">
    <property type="entry name" value="Peptidase_S1A"/>
</dbReference>
<dbReference type="SUPFAM" id="SSF50494">
    <property type="entry name" value="Trypsin-like serine proteases"/>
    <property type="match status" value="1"/>
</dbReference>
<gene>
    <name evidence="5" type="ORF">WN51_10505</name>
</gene>
<dbReference type="InterPro" id="IPR018114">
    <property type="entry name" value="TRYPSIN_HIS"/>
</dbReference>
<dbReference type="SMART" id="SM00020">
    <property type="entry name" value="Tryp_SPc"/>
    <property type="match status" value="1"/>
</dbReference>
<dbReference type="AlphaFoldDB" id="A0A0N0BI30"/>
<evidence type="ECO:0000313" key="6">
    <source>
        <dbReference type="Proteomes" id="UP000053105"/>
    </source>
</evidence>
<dbReference type="GO" id="GO:0006508">
    <property type="term" value="P:proteolysis"/>
    <property type="evidence" value="ECO:0007669"/>
    <property type="project" value="UniProtKB-KW"/>
</dbReference>
<sequence>MVSTVSRSTVITISGTIEANPKSKSTAFESSFEEIQQEEEDDNAVIIDAASDTDVRFKARDGRGILWNGISNSDSCLTSKGEVGRCTSFKECYPYFKIPDLSALDGWVLGVYDTCSYVQDNGQMNFGICCSNILPVVTPLPDNTEDPIIENTQTINAYANSYFYKTKKELETKETGNQILFYSLNSNEYWQSNTQNILLRPNFSPRSLRKISQEESVDKKEDNTTVKPRPQEPGSWPPPIPTHPPDHTIPPLPTHPSIPLSTFSTIKPVSTSKKPGVSTTWPTKKPARWPLIVSTTSEKPLNILSNTDTSQCGAKNGIQDQERIVGGQNAVLGEWPWIAALFNGGRQFCGGSLIDDRHILTAAHCVAKKFANLRSSRSCFDNLPLQQITLQREPKIYFIDNMNSWDVARLTVRLGDYNIKTNTEITHIERRVRRVVRHRGFNSRTLYNDIALLTLSEPVPFTQQIRPICLPSGSQLYAGKTGTVIGWGSLRESGPQPAILQKVSIPIWYNSECRQKYGAAAPGGIVDSFLCAGRAAKDSCSGDSGGPLMVNDGRWTQVGIVSWGIGCGKGQYPGVYTRVTHFLPWIHKNLKSNSS</sequence>
<feature type="domain" description="Peptidase S1" evidence="4">
    <location>
        <begin position="324"/>
        <end position="591"/>
    </location>
</feature>
<dbReference type="GO" id="GO:0004252">
    <property type="term" value="F:serine-type endopeptidase activity"/>
    <property type="evidence" value="ECO:0007669"/>
    <property type="project" value="InterPro"/>
</dbReference>
<dbReference type="OrthoDB" id="546450at2759"/>
<protein>
    <submittedName>
        <fullName evidence="5">Serine proteinase stubble</fullName>
    </submittedName>
</protein>
<dbReference type="PROSITE" id="PS50240">
    <property type="entry name" value="TRYPSIN_DOM"/>
    <property type="match status" value="1"/>
</dbReference>
<evidence type="ECO:0000256" key="1">
    <source>
        <dbReference type="ARBA" id="ARBA00023157"/>
    </source>
</evidence>
<organism evidence="5 6">
    <name type="scientific">Melipona quadrifasciata</name>
    <dbReference type="NCBI Taxonomy" id="166423"/>
    <lineage>
        <taxon>Eukaryota</taxon>
        <taxon>Metazoa</taxon>
        <taxon>Ecdysozoa</taxon>
        <taxon>Arthropoda</taxon>
        <taxon>Hexapoda</taxon>
        <taxon>Insecta</taxon>
        <taxon>Pterygota</taxon>
        <taxon>Neoptera</taxon>
        <taxon>Endopterygota</taxon>
        <taxon>Hymenoptera</taxon>
        <taxon>Apocrita</taxon>
        <taxon>Aculeata</taxon>
        <taxon>Apoidea</taxon>
        <taxon>Anthophila</taxon>
        <taxon>Apidae</taxon>
        <taxon>Melipona</taxon>
    </lineage>
</organism>
<dbReference type="PROSITE" id="PS00134">
    <property type="entry name" value="TRYPSIN_HIS"/>
    <property type="match status" value="1"/>
</dbReference>
<evidence type="ECO:0000256" key="2">
    <source>
        <dbReference type="RuleBase" id="RU363034"/>
    </source>
</evidence>
<dbReference type="STRING" id="166423.A0A0N0BI30"/>
<feature type="compositionally biased region" description="Basic and acidic residues" evidence="3">
    <location>
        <begin position="211"/>
        <end position="224"/>
    </location>
</feature>
<dbReference type="EMBL" id="KQ435736">
    <property type="protein sequence ID" value="KOX77111.1"/>
    <property type="molecule type" value="Genomic_DNA"/>
</dbReference>
<evidence type="ECO:0000259" key="4">
    <source>
        <dbReference type="PROSITE" id="PS50240"/>
    </source>
</evidence>
<feature type="region of interest" description="Disordered" evidence="3">
    <location>
        <begin position="211"/>
        <end position="256"/>
    </location>
</feature>